<dbReference type="EMBL" id="CAADRP010001641">
    <property type="protein sequence ID" value="VFU46372.1"/>
    <property type="molecule type" value="Genomic_DNA"/>
</dbReference>
<comment type="similarity">
    <text evidence="5">Belongs to the GRAS family.</text>
</comment>
<comment type="subcellular location">
    <subcellularLocation>
        <location evidence="1">Nucleus</location>
    </subcellularLocation>
</comment>
<dbReference type="Pfam" id="PF03514">
    <property type="entry name" value="GRAS"/>
    <property type="match status" value="1"/>
</dbReference>
<protein>
    <submittedName>
        <fullName evidence="6">Uncharacterized protein</fullName>
    </submittedName>
</protein>
<evidence type="ECO:0000313" key="6">
    <source>
        <dbReference type="EMBL" id="VFU46372.1"/>
    </source>
</evidence>
<evidence type="ECO:0000256" key="4">
    <source>
        <dbReference type="ARBA" id="ARBA00023242"/>
    </source>
</evidence>
<dbReference type="GO" id="GO:0005634">
    <property type="term" value="C:nucleus"/>
    <property type="evidence" value="ECO:0007669"/>
    <property type="project" value="UniProtKB-SubCell"/>
</dbReference>
<dbReference type="AlphaFoldDB" id="A0A6N2LYR8"/>
<accession>A0A6N2LYR8</accession>
<evidence type="ECO:0000256" key="3">
    <source>
        <dbReference type="ARBA" id="ARBA00023163"/>
    </source>
</evidence>
<dbReference type="InterPro" id="IPR005202">
    <property type="entry name" value="TF_GRAS"/>
</dbReference>
<dbReference type="PROSITE" id="PS50985">
    <property type="entry name" value="GRAS"/>
    <property type="match status" value="1"/>
</dbReference>
<proteinExistence type="inferred from homology"/>
<evidence type="ECO:0000256" key="1">
    <source>
        <dbReference type="ARBA" id="ARBA00004123"/>
    </source>
</evidence>
<comment type="caution">
    <text evidence="5">Lacks conserved residue(s) required for the propagation of feature annotation.</text>
</comment>
<keyword evidence="2" id="KW-0805">Transcription regulation</keyword>
<reference evidence="6" key="1">
    <citation type="submission" date="2019-03" db="EMBL/GenBank/DDBJ databases">
        <authorList>
            <person name="Mank J."/>
            <person name="Almeida P."/>
        </authorList>
    </citation>
    <scope>NUCLEOTIDE SEQUENCE</scope>
    <source>
        <strain evidence="6">78183</strain>
    </source>
</reference>
<sequence length="95" mass="10889">MKELAEEASSLGIRLEFNMISDPVTPLLLTAENLNLREGEALFFNSIMHLHRFVKESRGSLKAILQAIKRLNPALLTGGRTRREPQWPLLSWEIY</sequence>
<keyword evidence="3" id="KW-0804">Transcription</keyword>
<organism evidence="6">
    <name type="scientific">Salix viminalis</name>
    <name type="common">Common osier</name>
    <name type="synonym">Basket willow</name>
    <dbReference type="NCBI Taxonomy" id="40686"/>
    <lineage>
        <taxon>Eukaryota</taxon>
        <taxon>Viridiplantae</taxon>
        <taxon>Streptophyta</taxon>
        <taxon>Embryophyta</taxon>
        <taxon>Tracheophyta</taxon>
        <taxon>Spermatophyta</taxon>
        <taxon>Magnoliopsida</taxon>
        <taxon>eudicotyledons</taxon>
        <taxon>Gunneridae</taxon>
        <taxon>Pentapetalae</taxon>
        <taxon>rosids</taxon>
        <taxon>fabids</taxon>
        <taxon>Malpighiales</taxon>
        <taxon>Salicaceae</taxon>
        <taxon>Saliceae</taxon>
        <taxon>Salix</taxon>
    </lineage>
</organism>
<keyword evidence="4" id="KW-0539">Nucleus</keyword>
<evidence type="ECO:0000256" key="2">
    <source>
        <dbReference type="ARBA" id="ARBA00023015"/>
    </source>
</evidence>
<evidence type="ECO:0000256" key="5">
    <source>
        <dbReference type="PROSITE-ProRule" id="PRU01191"/>
    </source>
</evidence>
<gene>
    <name evidence="6" type="ORF">SVIM_LOCUS293622</name>
</gene>
<name>A0A6N2LYR8_SALVM</name>